<evidence type="ECO:0000256" key="2">
    <source>
        <dbReference type="ARBA" id="ARBA00022840"/>
    </source>
</evidence>
<sequence length="214" mass="23365">MDKVPDFRLLHEMEQLQAALGVAMAPESRRVLAFLGAVVGEGVTTLALHYSLYLARSADHNVLLVDSDLAHSSYSLSDGVGKNPGLADILRGEVEPGNAVLGTEEPKLHFLCSGNDIAGHTDLLNSPRFGMLMADLGRRYHTVVLDGPPVLAHPESTIIGAAVDGVIFVIQHRRTRREVIQKAIHTLRGAKCQLLGTVLNRRVHDIPNFIYQRI</sequence>
<dbReference type="SUPFAM" id="SSF52540">
    <property type="entry name" value="P-loop containing nucleoside triphosphate hydrolases"/>
    <property type="match status" value="1"/>
</dbReference>
<dbReference type="PANTHER" id="PTHR32309:SF13">
    <property type="entry name" value="FERRIC ENTEROBACTIN TRANSPORT PROTEIN FEPE"/>
    <property type="match status" value="1"/>
</dbReference>
<organism evidence="3 4">
    <name type="scientific">Eiseniibacteriota bacterium</name>
    <dbReference type="NCBI Taxonomy" id="2212470"/>
    <lineage>
        <taxon>Bacteria</taxon>
        <taxon>Candidatus Eiseniibacteriota</taxon>
    </lineage>
</organism>
<evidence type="ECO:0000256" key="1">
    <source>
        <dbReference type="ARBA" id="ARBA00022741"/>
    </source>
</evidence>
<dbReference type="Gene3D" id="3.40.50.300">
    <property type="entry name" value="P-loop containing nucleotide triphosphate hydrolases"/>
    <property type="match status" value="1"/>
</dbReference>
<protein>
    <submittedName>
        <fullName evidence="3">CpsD/CapB family tyrosine-protein kinase</fullName>
    </submittedName>
</protein>
<dbReference type="InterPro" id="IPR027417">
    <property type="entry name" value="P-loop_NTPase"/>
</dbReference>
<evidence type="ECO:0000313" key="4">
    <source>
        <dbReference type="Proteomes" id="UP000777784"/>
    </source>
</evidence>
<dbReference type="PANTHER" id="PTHR32309">
    <property type="entry name" value="TYROSINE-PROTEIN KINASE"/>
    <property type="match status" value="1"/>
</dbReference>
<name>A0A948RTK1_UNCEI</name>
<keyword evidence="3" id="KW-0808">Transferase</keyword>
<dbReference type="EMBL" id="JAHJDP010000032">
    <property type="protein sequence ID" value="MBU2690630.1"/>
    <property type="molecule type" value="Genomic_DNA"/>
</dbReference>
<dbReference type="AlphaFoldDB" id="A0A948RTK1"/>
<dbReference type="CDD" id="cd05387">
    <property type="entry name" value="BY-kinase"/>
    <property type="match status" value="1"/>
</dbReference>
<keyword evidence="3" id="KW-0418">Kinase</keyword>
<accession>A0A948RTK1</accession>
<proteinExistence type="predicted"/>
<dbReference type="Proteomes" id="UP000777784">
    <property type="component" value="Unassembled WGS sequence"/>
</dbReference>
<dbReference type="InterPro" id="IPR005702">
    <property type="entry name" value="Wzc-like_C"/>
</dbReference>
<keyword evidence="1" id="KW-0547">Nucleotide-binding</keyword>
<reference evidence="3" key="1">
    <citation type="submission" date="2021-05" db="EMBL/GenBank/DDBJ databases">
        <title>Energy efficiency and biological interactions define the core microbiome of deep oligotrophic groundwater.</title>
        <authorList>
            <person name="Mehrshad M."/>
            <person name="Lopez-Fernandez M."/>
            <person name="Bell E."/>
            <person name="Bernier-Latmani R."/>
            <person name="Bertilsson S."/>
            <person name="Dopson M."/>
        </authorList>
    </citation>
    <scope>NUCLEOTIDE SEQUENCE</scope>
    <source>
        <strain evidence="3">Modern_marine.mb.64</strain>
    </source>
</reference>
<gene>
    <name evidence="3" type="ORF">KJ970_06840</name>
</gene>
<evidence type="ECO:0000313" key="3">
    <source>
        <dbReference type="EMBL" id="MBU2690630.1"/>
    </source>
</evidence>
<comment type="caution">
    <text evidence="3">The sequence shown here is derived from an EMBL/GenBank/DDBJ whole genome shotgun (WGS) entry which is preliminary data.</text>
</comment>
<dbReference type="InterPro" id="IPR050445">
    <property type="entry name" value="Bact_polysacc_biosynth/exp"/>
</dbReference>
<keyword evidence="2" id="KW-0067">ATP-binding</keyword>
<dbReference type="GO" id="GO:0004713">
    <property type="term" value="F:protein tyrosine kinase activity"/>
    <property type="evidence" value="ECO:0007669"/>
    <property type="project" value="TreeGrafter"/>
</dbReference>
<dbReference type="GO" id="GO:0005886">
    <property type="term" value="C:plasma membrane"/>
    <property type="evidence" value="ECO:0007669"/>
    <property type="project" value="TreeGrafter"/>
</dbReference>